<evidence type="ECO:0000313" key="3">
    <source>
        <dbReference type="Proteomes" id="UP001353858"/>
    </source>
</evidence>
<organism evidence="2 3">
    <name type="scientific">Aquatica leii</name>
    <dbReference type="NCBI Taxonomy" id="1421715"/>
    <lineage>
        <taxon>Eukaryota</taxon>
        <taxon>Metazoa</taxon>
        <taxon>Ecdysozoa</taxon>
        <taxon>Arthropoda</taxon>
        <taxon>Hexapoda</taxon>
        <taxon>Insecta</taxon>
        <taxon>Pterygota</taxon>
        <taxon>Neoptera</taxon>
        <taxon>Endopterygota</taxon>
        <taxon>Coleoptera</taxon>
        <taxon>Polyphaga</taxon>
        <taxon>Elateriformia</taxon>
        <taxon>Elateroidea</taxon>
        <taxon>Lampyridae</taxon>
        <taxon>Luciolinae</taxon>
        <taxon>Aquatica</taxon>
    </lineage>
</organism>
<reference evidence="3" key="1">
    <citation type="submission" date="2023-01" db="EMBL/GenBank/DDBJ databases">
        <title>Key to firefly adult light organ development and bioluminescence: homeobox transcription factors regulate luciferase expression and transportation to peroxisome.</title>
        <authorList>
            <person name="Fu X."/>
        </authorList>
    </citation>
    <scope>NUCLEOTIDE SEQUENCE [LARGE SCALE GENOMIC DNA]</scope>
</reference>
<evidence type="ECO:0000256" key="1">
    <source>
        <dbReference type="SAM" id="MobiDB-lite"/>
    </source>
</evidence>
<dbReference type="Proteomes" id="UP001353858">
    <property type="component" value="Unassembled WGS sequence"/>
</dbReference>
<dbReference type="AlphaFoldDB" id="A0AAN7SCH1"/>
<feature type="compositionally biased region" description="Polar residues" evidence="1">
    <location>
        <begin position="47"/>
        <end position="57"/>
    </location>
</feature>
<proteinExistence type="predicted"/>
<evidence type="ECO:0000313" key="2">
    <source>
        <dbReference type="EMBL" id="KAK4874262.1"/>
    </source>
</evidence>
<accession>A0AAN7SCH1</accession>
<feature type="compositionally biased region" description="Polar residues" evidence="1">
    <location>
        <begin position="81"/>
        <end position="90"/>
    </location>
</feature>
<protein>
    <submittedName>
        <fullName evidence="2">Uncharacterized protein</fullName>
    </submittedName>
</protein>
<comment type="caution">
    <text evidence="2">The sequence shown here is derived from an EMBL/GenBank/DDBJ whole genome shotgun (WGS) entry which is preliminary data.</text>
</comment>
<keyword evidence="3" id="KW-1185">Reference proteome</keyword>
<sequence>MEDEEDNCILAVISEGVYQWFRKSAPEGREATSASTTDIPLDDESNEQQSLGENAHQTPEKSVILKKRVNTTPPSRVPMKNINNDSSPLPQCSWMPDAPPTREKTPNKVVLQEPNIFPLASPQDVQPIPKVTSIAKRP</sequence>
<feature type="region of interest" description="Disordered" evidence="1">
    <location>
        <begin position="119"/>
        <end position="138"/>
    </location>
</feature>
<name>A0AAN7SCH1_9COLE</name>
<dbReference type="EMBL" id="JARPUR010000006">
    <property type="protein sequence ID" value="KAK4874262.1"/>
    <property type="molecule type" value="Genomic_DNA"/>
</dbReference>
<gene>
    <name evidence="2" type="ORF">RN001_013622</name>
</gene>
<feature type="region of interest" description="Disordered" evidence="1">
    <location>
        <begin position="25"/>
        <end position="105"/>
    </location>
</feature>